<dbReference type="RefSeq" id="WP_008637693.1">
    <property type="nucleotide sequence ID" value="NZ_AFXZ01000034.1"/>
</dbReference>
<reference evidence="1 2" key="1">
    <citation type="journal article" date="2008" name="Int. J. Syst. Evol. Microbiol.">
        <title>Bizionia argentinensis sp. nov., isolated from surface marine water in Antarctica.</title>
        <authorList>
            <person name="Bercovich A."/>
            <person name="Vazquez S.C."/>
            <person name="Yankilevich P."/>
            <person name="Coria S.H."/>
            <person name="Foti M."/>
            <person name="Hernandez E."/>
            <person name="Vidal A."/>
            <person name="Ruberto L."/>
            <person name="Melo C."/>
            <person name="Marenssi S."/>
            <person name="Criscuolo M."/>
            <person name="Memoli M."/>
            <person name="Arguelles M."/>
            <person name="Mac Cormack W.P."/>
        </authorList>
    </citation>
    <scope>NUCLEOTIDE SEQUENCE [LARGE SCALE GENOMIC DNA]</scope>
    <source>
        <strain evidence="1 2">JUB59</strain>
    </source>
</reference>
<organism evidence="1 2">
    <name type="scientific">Bizionia argentinensis JUB59</name>
    <dbReference type="NCBI Taxonomy" id="1046627"/>
    <lineage>
        <taxon>Bacteria</taxon>
        <taxon>Pseudomonadati</taxon>
        <taxon>Bacteroidota</taxon>
        <taxon>Flavobacteriia</taxon>
        <taxon>Flavobacteriales</taxon>
        <taxon>Flavobacteriaceae</taxon>
        <taxon>Bizionia</taxon>
    </lineage>
</organism>
<dbReference type="STRING" id="1046627.BZARG_1046"/>
<proteinExistence type="predicted"/>
<gene>
    <name evidence="1" type="ORF">BZARG_1046</name>
</gene>
<keyword evidence="2" id="KW-1185">Reference proteome</keyword>
<protein>
    <submittedName>
        <fullName evidence="1">Uncharacterized protein</fullName>
    </submittedName>
</protein>
<comment type="caution">
    <text evidence="1">The sequence shown here is derived from an EMBL/GenBank/DDBJ whole genome shotgun (WGS) entry which is preliminary data.</text>
</comment>
<name>G2EEE6_9FLAO</name>
<sequence length="68" mass="7464">MLVGTFAFAEPANYDVDLIERMGICTVTITENNSDGTINTYSYQFESSSAQDCNNAGQAILQAHINKR</sequence>
<dbReference type="AlphaFoldDB" id="G2EEE6"/>
<evidence type="ECO:0000313" key="1">
    <source>
        <dbReference type="EMBL" id="EGV43139.1"/>
    </source>
</evidence>
<dbReference type="EMBL" id="AFXZ01000034">
    <property type="protein sequence ID" value="EGV43139.1"/>
    <property type="molecule type" value="Genomic_DNA"/>
</dbReference>
<evidence type="ECO:0000313" key="2">
    <source>
        <dbReference type="Proteomes" id="UP000003730"/>
    </source>
</evidence>
<dbReference type="Proteomes" id="UP000003730">
    <property type="component" value="Unassembled WGS sequence"/>
</dbReference>
<accession>G2EEE6</accession>